<dbReference type="SUPFAM" id="SSF52833">
    <property type="entry name" value="Thioredoxin-like"/>
    <property type="match status" value="1"/>
</dbReference>
<dbReference type="RefSeq" id="WP_316021040.1">
    <property type="nucleotide sequence ID" value="NZ_JAWDID010000065.1"/>
</dbReference>
<dbReference type="PANTHER" id="PTHR12151:SF25">
    <property type="entry name" value="LINALOOL DEHYDRATASE_ISOMERASE DOMAIN-CONTAINING PROTEIN"/>
    <property type="match status" value="1"/>
</dbReference>
<dbReference type="InterPro" id="IPR003782">
    <property type="entry name" value="SCO1/SenC"/>
</dbReference>
<name>A0ABU3SEW0_9HYPH</name>
<dbReference type="Pfam" id="PF02630">
    <property type="entry name" value="SCO1-SenC"/>
    <property type="match status" value="1"/>
</dbReference>
<protein>
    <submittedName>
        <fullName evidence="5">SCO family protein</fullName>
    </submittedName>
</protein>
<comment type="similarity">
    <text evidence="1">Belongs to the SCO1/2 family.</text>
</comment>
<dbReference type="PANTHER" id="PTHR12151">
    <property type="entry name" value="ELECTRON TRANSPORT PROTIN SCO1/SENC FAMILY MEMBER"/>
    <property type="match status" value="1"/>
</dbReference>
<keyword evidence="3" id="KW-1133">Transmembrane helix</keyword>
<keyword evidence="6" id="KW-1185">Reference proteome</keyword>
<reference evidence="5 6" key="1">
    <citation type="submission" date="2023-09" db="EMBL/GenBank/DDBJ databases">
        <title>Whole genome shotgun sequencing (WGS) of Bosea sp. ZW T0_25, isolated from stored onions (Allium cepa).</title>
        <authorList>
            <person name="Stoll D.A."/>
            <person name="Huch M."/>
        </authorList>
    </citation>
    <scope>NUCLEOTIDE SEQUENCE [LARGE SCALE GENOMIC DNA]</scope>
    <source>
        <strain evidence="5 6">ZW T0_25</strain>
    </source>
</reference>
<proteinExistence type="inferred from homology"/>
<evidence type="ECO:0000313" key="5">
    <source>
        <dbReference type="EMBL" id="MDU0343307.1"/>
    </source>
</evidence>
<evidence type="ECO:0000256" key="2">
    <source>
        <dbReference type="ARBA" id="ARBA00023008"/>
    </source>
</evidence>
<sequence>MPILRWIRYTAWTALAVVVFVAAAILLGWWRVDGPGAPGRPVQTAGAPIDVGGPFSLVDHTGRRVTDADFRGKPMLVFFGFTHCPEVCPTTLLDLTNQLKALGPEAERLQVLFITVDPERDTPAQLALYLQSFDPRIVGLSGTVEEVEAAVKAYKAYARKIPTEDSYTMDHTASVYVMDAAGRFRTLIDYHEEAQAAQAKIRLVLK</sequence>
<comment type="caution">
    <text evidence="5">The sequence shown here is derived from an EMBL/GenBank/DDBJ whole genome shotgun (WGS) entry which is preliminary data.</text>
</comment>
<keyword evidence="3" id="KW-0472">Membrane</keyword>
<dbReference type="InterPro" id="IPR036249">
    <property type="entry name" value="Thioredoxin-like_sf"/>
</dbReference>
<dbReference type="CDD" id="cd02968">
    <property type="entry name" value="SCO"/>
    <property type="match status" value="1"/>
</dbReference>
<dbReference type="PROSITE" id="PS51352">
    <property type="entry name" value="THIOREDOXIN_2"/>
    <property type="match status" value="1"/>
</dbReference>
<accession>A0ABU3SEW0</accession>
<feature type="transmembrane region" description="Helical" evidence="3">
    <location>
        <begin position="6"/>
        <end position="30"/>
    </location>
</feature>
<organism evidence="5 6">
    <name type="scientific">Bosea rubneri</name>
    <dbReference type="NCBI Taxonomy" id="3075434"/>
    <lineage>
        <taxon>Bacteria</taxon>
        <taxon>Pseudomonadati</taxon>
        <taxon>Pseudomonadota</taxon>
        <taxon>Alphaproteobacteria</taxon>
        <taxon>Hyphomicrobiales</taxon>
        <taxon>Boseaceae</taxon>
        <taxon>Bosea</taxon>
    </lineage>
</organism>
<dbReference type="Proteomes" id="UP001254257">
    <property type="component" value="Unassembled WGS sequence"/>
</dbReference>
<evidence type="ECO:0000256" key="3">
    <source>
        <dbReference type="SAM" id="Phobius"/>
    </source>
</evidence>
<evidence type="ECO:0000313" key="6">
    <source>
        <dbReference type="Proteomes" id="UP001254257"/>
    </source>
</evidence>
<dbReference type="InterPro" id="IPR013766">
    <property type="entry name" value="Thioredoxin_domain"/>
</dbReference>
<gene>
    <name evidence="5" type="ORF">RKE40_25755</name>
</gene>
<feature type="domain" description="Thioredoxin" evidence="4">
    <location>
        <begin position="46"/>
        <end position="206"/>
    </location>
</feature>
<keyword evidence="3" id="KW-0812">Transmembrane</keyword>
<dbReference type="EMBL" id="JAWDID010000065">
    <property type="protein sequence ID" value="MDU0343307.1"/>
    <property type="molecule type" value="Genomic_DNA"/>
</dbReference>
<evidence type="ECO:0000256" key="1">
    <source>
        <dbReference type="ARBA" id="ARBA00010996"/>
    </source>
</evidence>
<keyword evidence="2" id="KW-0186">Copper</keyword>
<evidence type="ECO:0000259" key="4">
    <source>
        <dbReference type="PROSITE" id="PS51352"/>
    </source>
</evidence>
<dbReference type="Gene3D" id="3.40.30.10">
    <property type="entry name" value="Glutaredoxin"/>
    <property type="match status" value="1"/>
</dbReference>